<dbReference type="Proteomes" id="UP000244896">
    <property type="component" value="Chromosome"/>
</dbReference>
<keyword evidence="1" id="KW-1133">Transmembrane helix</keyword>
<evidence type="ECO:0000313" key="2">
    <source>
        <dbReference type="EMBL" id="AWI09629.1"/>
    </source>
</evidence>
<proteinExistence type="predicted"/>
<gene>
    <name evidence="2" type="ORF">CKA38_10565</name>
</gene>
<keyword evidence="1" id="KW-0472">Membrane</keyword>
<feature type="transmembrane region" description="Helical" evidence="1">
    <location>
        <begin position="28"/>
        <end position="48"/>
    </location>
</feature>
<organism evidence="2 3">
    <name type="scientific">Ereboglobus luteus</name>
    <dbReference type="NCBI Taxonomy" id="1796921"/>
    <lineage>
        <taxon>Bacteria</taxon>
        <taxon>Pseudomonadati</taxon>
        <taxon>Verrucomicrobiota</taxon>
        <taxon>Opitutia</taxon>
        <taxon>Opitutales</taxon>
        <taxon>Opitutaceae</taxon>
        <taxon>Ereboglobus</taxon>
    </lineage>
</organism>
<sequence>MSAELRITDTNSANDSKGRALGFEGNDFVYVVVGIVAAIGLFLILYAMLGAAPVMALVFSVPVCVGPFLWVMMFRRNKPEGYAEDFFDELLNKEGWSFAPQSQPAPVIRHENRRA</sequence>
<evidence type="ECO:0000313" key="3">
    <source>
        <dbReference type="Proteomes" id="UP000244896"/>
    </source>
</evidence>
<dbReference type="KEGG" id="elut:CKA38_10565"/>
<reference evidence="2 3" key="1">
    <citation type="journal article" date="2018" name="Syst. Appl. Microbiol.">
        <title>Ereboglobus luteus gen. nov. sp. nov. from cockroach guts, and new insights into the oxygen relationship of the genera Opitutus and Didymococcus (Verrucomicrobia: Opitutaceae).</title>
        <authorList>
            <person name="Tegtmeier D."/>
            <person name="Belitz A."/>
            <person name="Radek R."/>
            <person name="Heimerl T."/>
            <person name="Brune A."/>
        </authorList>
    </citation>
    <scope>NUCLEOTIDE SEQUENCE [LARGE SCALE GENOMIC DNA]</scope>
    <source>
        <strain evidence="2 3">Ho45</strain>
    </source>
</reference>
<dbReference type="AlphaFoldDB" id="A0A2U8E3Z9"/>
<feature type="transmembrane region" description="Helical" evidence="1">
    <location>
        <begin position="54"/>
        <end position="74"/>
    </location>
</feature>
<dbReference type="RefSeq" id="WP_108825440.1">
    <property type="nucleotide sequence ID" value="NZ_CP023004.1"/>
</dbReference>
<evidence type="ECO:0008006" key="4">
    <source>
        <dbReference type="Google" id="ProtNLM"/>
    </source>
</evidence>
<keyword evidence="3" id="KW-1185">Reference proteome</keyword>
<evidence type="ECO:0000256" key="1">
    <source>
        <dbReference type="SAM" id="Phobius"/>
    </source>
</evidence>
<protein>
    <recommendedName>
        <fullName evidence="4">PrgI family protein</fullName>
    </recommendedName>
</protein>
<accession>A0A2U8E3Z9</accession>
<name>A0A2U8E3Z9_9BACT</name>
<dbReference type="OrthoDB" id="196641at2"/>
<dbReference type="EMBL" id="CP023004">
    <property type="protein sequence ID" value="AWI09629.1"/>
    <property type="molecule type" value="Genomic_DNA"/>
</dbReference>
<keyword evidence="1" id="KW-0812">Transmembrane</keyword>